<gene>
    <name evidence="1" type="ORF">GCM10017600_39700</name>
</gene>
<reference evidence="1" key="2">
    <citation type="submission" date="2023-01" db="EMBL/GenBank/DDBJ databases">
        <authorList>
            <person name="Sun Q."/>
            <person name="Evtushenko L."/>
        </authorList>
    </citation>
    <scope>NUCLEOTIDE SEQUENCE</scope>
    <source>
        <strain evidence="1">VKM Ac-2007</strain>
    </source>
</reference>
<accession>A0A9W6I404</accession>
<evidence type="ECO:0000313" key="1">
    <source>
        <dbReference type="EMBL" id="GLK10564.1"/>
    </source>
</evidence>
<dbReference type="EMBL" id="BSEV01000008">
    <property type="protein sequence ID" value="GLK10564.1"/>
    <property type="molecule type" value="Genomic_DNA"/>
</dbReference>
<organism evidence="1 2">
    <name type="scientific">Streptosporangium carneum</name>
    <dbReference type="NCBI Taxonomy" id="47481"/>
    <lineage>
        <taxon>Bacteria</taxon>
        <taxon>Bacillati</taxon>
        <taxon>Actinomycetota</taxon>
        <taxon>Actinomycetes</taxon>
        <taxon>Streptosporangiales</taxon>
        <taxon>Streptosporangiaceae</taxon>
        <taxon>Streptosporangium</taxon>
    </lineage>
</organism>
<sequence>MVNARGSVSSWNVRDRGFTPEETRAAEAVLERRLGGAARIELAFLGGSFAVGLGHGTSDIDLYAVGSGLPGSDIVFEHDGIQVHVNPVPAGKVRELVELGAEYRTTGADRTQIATELKTLNALVRLSTGQILHADRRWRELLDTLDPNVVRQILITRNANVFSAYAEDVYGALDVGDLLTAATASDLALQAGCEAVLAAAGDVYFGPKFLFRRLARTSATASWCDHVWRLTHRELHPESGGWPDEVRAIAEERLWAGGLLLSWSVVEGWHEPLDRLPAPSRPSGTGPRRSVYFAPLRFADGWAFVGPEDGYEVAERTVRLWRELDGRALSAVPREDLPDDVKDVGAAVASLAAFGAVEGGSAGGEEPDELIIRRSPRFGCHPKAAS</sequence>
<reference evidence="1" key="1">
    <citation type="journal article" date="2014" name="Int. J. Syst. Evol. Microbiol.">
        <title>Complete genome sequence of Corynebacterium casei LMG S-19264T (=DSM 44701T), isolated from a smear-ripened cheese.</title>
        <authorList>
            <consortium name="US DOE Joint Genome Institute (JGI-PGF)"/>
            <person name="Walter F."/>
            <person name="Albersmeier A."/>
            <person name="Kalinowski J."/>
            <person name="Ruckert C."/>
        </authorList>
    </citation>
    <scope>NUCLEOTIDE SEQUENCE</scope>
    <source>
        <strain evidence="1">VKM Ac-2007</strain>
    </source>
</reference>
<proteinExistence type="predicted"/>
<evidence type="ECO:0000313" key="2">
    <source>
        <dbReference type="Proteomes" id="UP001143474"/>
    </source>
</evidence>
<protein>
    <recommendedName>
        <fullName evidence="3">Polymerase nucleotidyl transferase domain-containing protein</fullName>
    </recommendedName>
</protein>
<dbReference type="AlphaFoldDB" id="A0A9W6I404"/>
<dbReference type="Proteomes" id="UP001143474">
    <property type="component" value="Unassembled WGS sequence"/>
</dbReference>
<keyword evidence="2" id="KW-1185">Reference proteome</keyword>
<name>A0A9W6I404_9ACTN</name>
<evidence type="ECO:0008006" key="3">
    <source>
        <dbReference type="Google" id="ProtNLM"/>
    </source>
</evidence>
<comment type="caution">
    <text evidence="1">The sequence shown here is derived from an EMBL/GenBank/DDBJ whole genome shotgun (WGS) entry which is preliminary data.</text>
</comment>
<dbReference type="RefSeq" id="WP_271218982.1">
    <property type="nucleotide sequence ID" value="NZ_BAAAVD010000032.1"/>
</dbReference>